<organism evidence="1 2">
    <name type="scientific">Parabacteroides chartae</name>
    <dbReference type="NCBI Taxonomy" id="1037355"/>
    <lineage>
        <taxon>Bacteria</taxon>
        <taxon>Pseudomonadati</taxon>
        <taxon>Bacteroidota</taxon>
        <taxon>Bacteroidia</taxon>
        <taxon>Bacteroidales</taxon>
        <taxon>Tannerellaceae</taxon>
        <taxon>Parabacteroides</taxon>
    </lineage>
</organism>
<dbReference type="EMBL" id="FUYQ01000035">
    <property type="protein sequence ID" value="SKB89701.1"/>
    <property type="molecule type" value="Genomic_DNA"/>
</dbReference>
<sequence>MVVLDKKTVMVTIHSLQKVNRMISKKRIRNIDSYLLGIRDNDSFFIVKKVSEIELNRLSLHGFSIPLIVGEQVLPRILGPISRINSIGSFIRRKDLPMETKFRDGCVKDWHGNYHFVDIPYKRYPREEIPAPSIELKIINISDELHVISPPLQRNNSSNSIIKHVINLFLELFGSCDVYTMDLVPALTSIPTIRVNWRILPEGEYPWTRLAQLAGNLSSSRTGIAKIQEHNINTILQFRPSELVYGAGGFRGYLVFKFPTKNLFVMENVIYGNATYIFENDWEQFSQLTKAEIIENSLVLRRIEHRAGWEDKIKSILS</sequence>
<evidence type="ECO:0000313" key="2">
    <source>
        <dbReference type="Proteomes" id="UP000190852"/>
    </source>
</evidence>
<keyword evidence="2" id="KW-1185">Reference proteome</keyword>
<evidence type="ECO:0000313" key="1">
    <source>
        <dbReference type="EMBL" id="SKB89701.1"/>
    </source>
</evidence>
<gene>
    <name evidence="1" type="ORF">SAMN05660349_03246</name>
</gene>
<dbReference type="AlphaFoldDB" id="A0A1T5F0L7"/>
<dbReference type="Proteomes" id="UP000190852">
    <property type="component" value="Unassembled WGS sequence"/>
</dbReference>
<accession>A0A1T5F0L7</accession>
<reference evidence="2" key="1">
    <citation type="submission" date="2017-02" db="EMBL/GenBank/DDBJ databases">
        <authorList>
            <person name="Varghese N."/>
            <person name="Submissions S."/>
        </authorList>
    </citation>
    <scope>NUCLEOTIDE SEQUENCE [LARGE SCALE GENOMIC DNA]</scope>
    <source>
        <strain evidence="2">DSM 24967</strain>
    </source>
</reference>
<name>A0A1T5F0L7_9BACT</name>
<protein>
    <submittedName>
        <fullName evidence="1">Uncharacterized protein</fullName>
    </submittedName>
</protein>
<proteinExistence type="predicted"/>